<reference evidence="1" key="1">
    <citation type="submission" date="2021-04" db="EMBL/GenBank/DDBJ databases">
        <authorList>
            <consortium name="Molecular Ecology Group"/>
        </authorList>
    </citation>
    <scope>NUCLEOTIDE SEQUENCE</scope>
</reference>
<evidence type="ECO:0000313" key="1">
    <source>
        <dbReference type="EMBL" id="CAG5114677.1"/>
    </source>
</evidence>
<dbReference type="Proteomes" id="UP000678393">
    <property type="component" value="Unassembled WGS sequence"/>
</dbReference>
<comment type="caution">
    <text evidence="1">The sequence shown here is derived from an EMBL/GenBank/DDBJ whole genome shotgun (WGS) entry which is preliminary data.</text>
</comment>
<keyword evidence="2" id="KW-1185">Reference proteome</keyword>
<feature type="non-terminal residue" evidence="1">
    <location>
        <position position="1"/>
    </location>
</feature>
<sequence length="166" mass="18207">IAQLEGGTGGLTEGDYYATTIQGDGYWAPYGYRPGSATRTNSCQHVREVPPQLRSASVLKPFGLSTFYQKYTEAYGIPVVASYSVPDDALRRACYTLRFLLAGNWAVRESFYRYSGRVAVIGRDEGTTSIPEHSNLPSWWNLRARGLGATPHAPVSSGGEENVLCY</sequence>
<gene>
    <name evidence="1" type="ORF">CUNI_LOCUS235</name>
</gene>
<dbReference type="OrthoDB" id="6132182at2759"/>
<name>A0A8S3YCI3_9EUPU</name>
<organism evidence="1 2">
    <name type="scientific">Candidula unifasciata</name>
    <dbReference type="NCBI Taxonomy" id="100452"/>
    <lineage>
        <taxon>Eukaryota</taxon>
        <taxon>Metazoa</taxon>
        <taxon>Spiralia</taxon>
        <taxon>Lophotrochozoa</taxon>
        <taxon>Mollusca</taxon>
        <taxon>Gastropoda</taxon>
        <taxon>Heterobranchia</taxon>
        <taxon>Euthyneura</taxon>
        <taxon>Panpulmonata</taxon>
        <taxon>Eupulmonata</taxon>
        <taxon>Stylommatophora</taxon>
        <taxon>Helicina</taxon>
        <taxon>Helicoidea</taxon>
        <taxon>Geomitridae</taxon>
        <taxon>Candidula</taxon>
    </lineage>
</organism>
<evidence type="ECO:0000313" key="2">
    <source>
        <dbReference type="Proteomes" id="UP000678393"/>
    </source>
</evidence>
<dbReference type="AlphaFoldDB" id="A0A8S3YCI3"/>
<dbReference type="EMBL" id="CAJHNH020000023">
    <property type="protein sequence ID" value="CAG5114677.1"/>
    <property type="molecule type" value="Genomic_DNA"/>
</dbReference>
<proteinExistence type="predicted"/>
<protein>
    <submittedName>
        <fullName evidence="1">Uncharacterized protein</fullName>
    </submittedName>
</protein>
<feature type="non-terminal residue" evidence="1">
    <location>
        <position position="166"/>
    </location>
</feature>
<accession>A0A8S3YCI3</accession>